<proteinExistence type="predicted"/>
<comment type="caution">
    <text evidence="4">The sequence shown here is derived from an EMBL/GenBank/DDBJ whole genome shotgun (WGS) entry which is preliminary data.</text>
</comment>
<dbReference type="EMBL" id="SJPF01000001">
    <property type="protein sequence ID" value="TWT38694.1"/>
    <property type="molecule type" value="Genomic_DNA"/>
</dbReference>
<dbReference type="Gene3D" id="2.60.40.4380">
    <property type="entry name" value="Translational regulator CsrA"/>
    <property type="match status" value="2"/>
</dbReference>
<evidence type="ECO:0000256" key="3">
    <source>
        <dbReference type="ARBA" id="ARBA00022884"/>
    </source>
</evidence>
<evidence type="ECO:0000256" key="1">
    <source>
        <dbReference type="ARBA" id="ARBA00022490"/>
    </source>
</evidence>
<dbReference type="AlphaFoldDB" id="A0A5C5VJ65"/>
<evidence type="ECO:0000313" key="4">
    <source>
        <dbReference type="EMBL" id="TWT38694.1"/>
    </source>
</evidence>
<dbReference type="Proteomes" id="UP000318878">
    <property type="component" value="Unassembled WGS sequence"/>
</dbReference>
<dbReference type="GO" id="GO:0006402">
    <property type="term" value="P:mRNA catabolic process"/>
    <property type="evidence" value="ECO:0007669"/>
    <property type="project" value="InterPro"/>
</dbReference>
<keyword evidence="2" id="KW-0810">Translation regulation</keyword>
<evidence type="ECO:0000256" key="2">
    <source>
        <dbReference type="ARBA" id="ARBA00022845"/>
    </source>
</evidence>
<dbReference type="InterPro" id="IPR036107">
    <property type="entry name" value="CsrA_sf"/>
</dbReference>
<sequence>MALILTRKKGESIQFDDDVIVTVDWIRKRKVRFLVKAPETTRVVRAEIVDQPAPESSRERRRKDYPTPMLILVRKQWESIRIGDDVILTVDRIDAGRIQVAIIAPTETIALRTELLNRPPSESQPQQKATA</sequence>
<evidence type="ECO:0008006" key="6">
    <source>
        <dbReference type="Google" id="ProtNLM"/>
    </source>
</evidence>
<dbReference type="PANTHER" id="PTHR34984:SF1">
    <property type="entry name" value="CARBON STORAGE REGULATOR"/>
    <property type="match status" value="1"/>
</dbReference>
<gene>
    <name evidence="4" type="ORF">Enr8_03880</name>
</gene>
<dbReference type="GO" id="GO:0005829">
    <property type="term" value="C:cytosol"/>
    <property type="evidence" value="ECO:0007669"/>
    <property type="project" value="TreeGrafter"/>
</dbReference>
<keyword evidence="3" id="KW-0694">RNA-binding</keyword>
<keyword evidence="5" id="KW-1185">Reference proteome</keyword>
<dbReference type="PANTHER" id="PTHR34984">
    <property type="entry name" value="CARBON STORAGE REGULATOR"/>
    <property type="match status" value="1"/>
</dbReference>
<dbReference type="Pfam" id="PF02599">
    <property type="entry name" value="CsrA"/>
    <property type="match status" value="2"/>
</dbReference>
<dbReference type="GO" id="GO:0045947">
    <property type="term" value="P:negative regulation of translational initiation"/>
    <property type="evidence" value="ECO:0007669"/>
    <property type="project" value="TreeGrafter"/>
</dbReference>
<reference evidence="4 5" key="1">
    <citation type="submission" date="2019-02" db="EMBL/GenBank/DDBJ databases">
        <title>Deep-cultivation of Planctomycetes and their phenomic and genomic characterization uncovers novel biology.</title>
        <authorList>
            <person name="Wiegand S."/>
            <person name="Jogler M."/>
            <person name="Boedeker C."/>
            <person name="Pinto D."/>
            <person name="Vollmers J."/>
            <person name="Rivas-Marin E."/>
            <person name="Kohn T."/>
            <person name="Peeters S.H."/>
            <person name="Heuer A."/>
            <person name="Rast P."/>
            <person name="Oberbeckmann S."/>
            <person name="Bunk B."/>
            <person name="Jeske O."/>
            <person name="Meyerdierks A."/>
            <person name="Storesund J.E."/>
            <person name="Kallscheuer N."/>
            <person name="Luecker S."/>
            <person name="Lage O.M."/>
            <person name="Pohl T."/>
            <person name="Merkel B.J."/>
            <person name="Hornburger P."/>
            <person name="Mueller R.-W."/>
            <person name="Bruemmer F."/>
            <person name="Labrenz M."/>
            <person name="Spormann A.M."/>
            <person name="Op Den Camp H."/>
            <person name="Overmann J."/>
            <person name="Amann R."/>
            <person name="Jetten M.S.M."/>
            <person name="Mascher T."/>
            <person name="Medema M.H."/>
            <person name="Devos D.P."/>
            <person name="Kaster A.-K."/>
            <person name="Ovreas L."/>
            <person name="Rohde M."/>
            <person name="Galperin M.Y."/>
            <person name="Jogler C."/>
        </authorList>
    </citation>
    <scope>NUCLEOTIDE SEQUENCE [LARGE SCALE GENOMIC DNA]</scope>
    <source>
        <strain evidence="4 5">Enr8</strain>
    </source>
</reference>
<dbReference type="GO" id="GO:0048027">
    <property type="term" value="F:mRNA 5'-UTR binding"/>
    <property type="evidence" value="ECO:0007669"/>
    <property type="project" value="TreeGrafter"/>
</dbReference>
<dbReference type="SUPFAM" id="SSF117130">
    <property type="entry name" value="CsrA-like"/>
    <property type="match status" value="2"/>
</dbReference>
<dbReference type="InterPro" id="IPR003751">
    <property type="entry name" value="CsrA"/>
</dbReference>
<protein>
    <recommendedName>
        <fullName evidence="6">Translational regulator CsrA</fullName>
    </recommendedName>
</protein>
<name>A0A5C5VJ65_9BACT</name>
<accession>A0A5C5VJ65</accession>
<dbReference type="RefSeq" id="WP_146428925.1">
    <property type="nucleotide sequence ID" value="NZ_SJPF01000001.1"/>
</dbReference>
<keyword evidence="1" id="KW-0963">Cytoplasm</keyword>
<dbReference type="GO" id="GO:0006109">
    <property type="term" value="P:regulation of carbohydrate metabolic process"/>
    <property type="evidence" value="ECO:0007669"/>
    <property type="project" value="InterPro"/>
</dbReference>
<evidence type="ECO:0000313" key="5">
    <source>
        <dbReference type="Proteomes" id="UP000318878"/>
    </source>
</evidence>
<organism evidence="4 5">
    <name type="scientific">Blastopirellula retiformator</name>
    <dbReference type="NCBI Taxonomy" id="2527970"/>
    <lineage>
        <taxon>Bacteria</taxon>
        <taxon>Pseudomonadati</taxon>
        <taxon>Planctomycetota</taxon>
        <taxon>Planctomycetia</taxon>
        <taxon>Pirellulales</taxon>
        <taxon>Pirellulaceae</taxon>
        <taxon>Blastopirellula</taxon>
    </lineage>
</organism>